<dbReference type="EMBL" id="CP086715">
    <property type="protein sequence ID" value="WOO79983.1"/>
    <property type="molecule type" value="Genomic_DNA"/>
</dbReference>
<feature type="transmembrane region" description="Helical" evidence="7">
    <location>
        <begin position="387"/>
        <end position="408"/>
    </location>
</feature>
<proteinExistence type="predicted"/>
<evidence type="ECO:0000256" key="1">
    <source>
        <dbReference type="ARBA" id="ARBA00004141"/>
    </source>
</evidence>
<feature type="transmembrane region" description="Helical" evidence="7">
    <location>
        <begin position="238"/>
        <end position="257"/>
    </location>
</feature>
<comment type="subcellular location">
    <subcellularLocation>
        <location evidence="1">Membrane</location>
        <topology evidence="1">Multi-pass membrane protein</topology>
    </subcellularLocation>
</comment>
<accession>A0AAF0Y479</accession>
<feature type="transmembrane region" description="Helical" evidence="7">
    <location>
        <begin position="319"/>
        <end position="342"/>
    </location>
</feature>
<evidence type="ECO:0000256" key="3">
    <source>
        <dbReference type="ARBA" id="ARBA00022989"/>
    </source>
</evidence>
<feature type="transmembrane region" description="Helical" evidence="7">
    <location>
        <begin position="428"/>
        <end position="448"/>
    </location>
</feature>
<evidence type="ECO:0000256" key="4">
    <source>
        <dbReference type="ARBA" id="ARBA00023136"/>
    </source>
</evidence>
<name>A0AAF0Y479_9TREE</name>
<evidence type="ECO:0000313" key="9">
    <source>
        <dbReference type="Proteomes" id="UP000827549"/>
    </source>
</evidence>
<dbReference type="PROSITE" id="PS50920">
    <property type="entry name" value="SOLCAR"/>
    <property type="match status" value="1"/>
</dbReference>
<feature type="compositionally biased region" description="Low complexity" evidence="6">
    <location>
        <begin position="212"/>
        <end position="221"/>
    </location>
</feature>
<feature type="transmembrane region" description="Helical" evidence="7">
    <location>
        <begin position="277"/>
        <end position="298"/>
    </location>
</feature>
<dbReference type="SUPFAM" id="SSF103506">
    <property type="entry name" value="Mitochondrial carrier"/>
    <property type="match status" value="1"/>
</dbReference>
<evidence type="ECO:0008006" key="10">
    <source>
        <dbReference type="Google" id="ProtNLM"/>
    </source>
</evidence>
<feature type="repeat" description="Solcar" evidence="5">
    <location>
        <begin position="512"/>
        <end position="594"/>
    </location>
</feature>
<dbReference type="AlphaFoldDB" id="A0AAF0Y479"/>
<dbReference type="InterPro" id="IPR023395">
    <property type="entry name" value="MCP_dom_sf"/>
</dbReference>
<dbReference type="Gene3D" id="1.50.40.10">
    <property type="entry name" value="Mitochondrial carrier domain"/>
    <property type="match status" value="1"/>
</dbReference>
<evidence type="ECO:0000256" key="5">
    <source>
        <dbReference type="PROSITE-ProRule" id="PRU00282"/>
    </source>
</evidence>
<dbReference type="Proteomes" id="UP000827549">
    <property type="component" value="Chromosome 2"/>
</dbReference>
<dbReference type="PANTHER" id="PTHR47567:SF1">
    <property type="entry name" value="NAD-DEPENDENT EPIMERASE_DEHYDRATASE DOMAIN-CONTAINING PROTEIN"/>
    <property type="match status" value="1"/>
</dbReference>
<dbReference type="Pfam" id="PF00153">
    <property type="entry name" value="Mito_carr"/>
    <property type="match status" value="2"/>
</dbReference>
<evidence type="ECO:0000256" key="2">
    <source>
        <dbReference type="ARBA" id="ARBA00022692"/>
    </source>
</evidence>
<feature type="transmembrane region" description="Helical" evidence="7">
    <location>
        <begin position="565"/>
        <end position="585"/>
    </location>
</feature>
<feature type="transmembrane region" description="Helical" evidence="7">
    <location>
        <begin position="358"/>
        <end position="375"/>
    </location>
</feature>
<keyword evidence="4 5" id="KW-0472">Membrane</keyword>
<dbReference type="GeneID" id="87806741"/>
<dbReference type="RefSeq" id="XP_062626015.1">
    <property type="nucleotide sequence ID" value="XM_062770031.1"/>
</dbReference>
<evidence type="ECO:0000256" key="7">
    <source>
        <dbReference type="SAM" id="Phobius"/>
    </source>
</evidence>
<dbReference type="PANTHER" id="PTHR47567">
    <property type="entry name" value="MITOCHONDRIAL SUBSTRATE/SOLUTE CARRIER"/>
    <property type="match status" value="1"/>
</dbReference>
<evidence type="ECO:0000256" key="6">
    <source>
        <dbReference type="SAM" id="MobiDB-lite"/>
    </source>
</evidence>
<dbReference type="InterPro" id="IPR018108">
    <property type="entry name" value="MCP_transmembrane"/>
</dbReference>
<sequence>MESVIDLTTTSFKAIAAVAVVFTAAYAYNGPDKTPLGRTLLKLSHKVLLPSLIFVSLATSPGLSFKRLIQQWPSLLLNIITHAASLFFAVLYFHWQRGNKWLIEALTFNNVSSYPLLLLQALYLLSSETTGLSHLKWRTLDHIPVVLQRATEYLVLNIVITEGLRVAIVHAVPRGFAKDVPVELDEPEDPANGDGAAAVSAETSADGATERTPLLPASATSAATSPARSAIPWDTIRTTYLVPIVLPAALGVLIGAIKPLQRALVGDVSEHTTATAWSTVGYGLVLLGAAFAVVDILGAGAEVRSTEKNHSHGVAVPPALATVLVYTIWRFIAIPVIAILVVKGFRHIPSVHVYLQDPAYSFVLIIAAVSPPAALPENAGAFQSSVYFYVHYVALVASVVVAIAFSVAGRGIGSDVDFDLSGALKKALGGGLAGAAAMVVQVLALMPLRTIMNYQYRYGGSIKEAVSNLWNDGGFFRYYAGFWAAIFQGPLSRFGDTAANVGILALLASVDWPVLVKTVVASLASATFRMTLTPIDTLKTTQQTKGGKAGLQLLRERIKENGIGCLWWGALATAAATFVGHYPWFATYNYLSAVLPLPTTVLQKLARQAFIGFAASVASDTISNSLRVVKTYRQVHEEDVGYWTAAKEIVASEGLLGLFGRGLPTRLVTNGLQGLLFSVLWKLFMDIFTAKNPA</sequence>
<organism evidence="8 9">
    <name type="scientific">Vanrija pseudolonga</name>
    <dbReference type="NCBI Taxonomy" id="143232"/>
    <lineage>
        <taxon>Eukaryota</taxon>
        <taxon>Fungi</taxon>
        <taxon>Dikarya</taxon>
        <taxon>Basidiomycota</taxon>
        <taxon>Agaricomycotina</taxon>
        <taxon>Tremellomycetes</taxon>
        <taxon>Trichosporonales</taxon>
        <taxon>Trichosporonaceae</taxon>
        <taxon>Vanrija</taxon>
    </lineage>
</organism>
<keyword evidence="9" id="KW-1185">Reference proteome</keyword>
<feature type="region of interest" description="Disordered" evidence="6">
    <location>
        <begin position="183"/>
        <end position="221"/>
    </location>
</feature>
<protein>
    <recommendedName>
        <fullName evidence="10">Mitochondrial carrier protein</fullName>
    </recommendedName>
</protein>
<feature type="transmembrane region" description="Helical" evidence="7">
    <location>
        <begin position="12"/>
        <end position="28"/>
    </location>
</feature>
<feature type="transmembrane region" description="Helical" evidence="7">
    <location>
        <begin position="75"/>
        <end position="95"/>
    </location>
</feature>
<dbReference type="GO" id="GO:0016020">
    <property type="term" value="C:membrane"/>
    <property type="evidence" value="ECO:0007669"/>
    <property type="project" value="UniProtKB-SubCell"/>
</dbReference>
<keyword evidence="3 7" id="KW-1133">Transmembrane helix</keyword>
<reference evidence="8" key="1">
    <citation type="submission" date="2023-10" db="EMBL/GenBank/DDBJ databases">
        <authorList>
            <person name="Noh H."/>
        </authorList>
    </citation>
    <scope>NUCLEOTIDE SEQUENCE</scope>
    <source>
        <strain evidence="8">DUCC4014</strain>
    </source>
</reference>
<gene>
    <name evidence="8" type="ORF">LOC62_02G003499</name>
</gene>
<evidence type="ECO:0000313" key="8">
    <source>
        <dbReference type="EMBL" id="WOO79983.1"/>
    </source>
</evidence>
<keyword evidence="2 5" id="KW-0812">Transmembrane</keyword>